<dbReference type="EMBL" id="CP182909">
    <property type="protein sequence ID" value="XPM62832.1"/>
    <property type="molecule type" value="Genomic_DNA"/>
</dbReference>
<name>A0ACD5GPN7_9CYAN</name>
<gene>
    <name evidence="1" type="ORF">BH720_025235</name>
</gene>
<sequence length="148" mass="16430">MGLFDKLRGNVQKTETTLYSAEAFAAIALIAVASDGYITDTECQALSTTLARMQLFRSYPNDVMRRMFDKLLSILQREGLEVLFNAATAALPHDLKETAFAVTTDIVLADGQVTSEEEKLLNDLYRVLEIPEDLAVKIIDVMLIKNKG</sequence>
<organism evidence="1 2">
    <name type="scientific">Desertifilum tharense IPPAS B-1220</name>
    <dbReference type="NCBI Taxonomy" id="1781255"/>
    <lineage>
        <taxon>Bacteria</taxon>
        <taxon>Bacillati</taxon>
        <taxon>Cyanobacteriota</taxon>
        <taxon>Cyanophyceae</taxon>
        <taxon>Desertifilales</taxon>
        <taxon>Desertifilaceae</taxon>
        <taxon>Desertifilum</taxon>
    </lineage>
</organism>
<accession>A0ACD5GPN7</accession>
<evidence type="ECO:0000313" key="1">
    <source>
        <dbReference type="EMBL" id="XPM62832.1"/>
    </source>
</evidence>
<protein>
    <submittedName>
        <fullName evidence="1">Tellurite resistance TerB family protein</fullName>
    </submittedName>
</protein>
<evidence type="ECO:0000313" key="2">
    <source>
        <dbReference type="Proteomes" id="UP000095472"/>
    </source>
</evidence>
<proteinExistence type="predicted"/>
<dbReference type="Proteomes" id="UP000095472">
    <property type="component" value="Chromosome"/>
</dbReference>
<keyword evidence="2" id="KW-1185">Reference proteome</keyword>
<reference evidence="1 2" key="1">
    <citation type="journal article" date="2016" name="Genome Announc.">
        <title>Draft Genome Sequence of the Thermotolerant Cyanobacterium Desertifilum sp. IPPAS B-1220.</title>
        <authorList>
            <person name="Mironov K.S."/>
            <person name="Sinetova M.A."/>
            <person name="Bolatkhan K."/>
            <person name="Zayadan B.K."/>
            <person name="Ustinova V.V."/>
            <person name="Kupriyanova E.V."/>
            <person name="Skrypnik A.N."/>
            <person name="Gogoleva N.E."/>
            <person name="Gogolev Y.V."/>
            <person name="Los D.A."/>
        </authorList>
    </citation>
    <scope>NUCLEOTIDE SEQUENCE [LARGE SCALE GENOMIC DNA]</scope>
    <source>
        <strain evidence="1 2">IPPAS B-1220</strain>
    </source>
</reference>